<dbReference type="AlphaFoldDB" id="A0A087UM88"/>
<dbReference type="PANTHER" id="PTHR12231:SF253">
    <property type="entry name" value="DPR-INTERACTING PROTEIN ETA, ISOFORM B-RELATED"/>
    <property type="match status" value="1"/>
</dbReference>
<evidence type="ECO:0000256" key="1">
    <source>
        <dbReference type="ARBA" id="ARBA00022729"/>
    </source>
</evidence>
<dbReference type="InterPro" id="IPR003598">
    <property type="entry name" value="Ig_sub2"/>
</dbReference>
<evidence type="ECO:0000256" key="2">
    <source>
        <dbReference type="ARBA" id="ARBA00022737"/>
    </source>
</evidence>
<feature type="domain" description="Ig-like" evidence="6">
    <location>
        <begin position="49"/>
        <end position="152"/>
    </location>
</feature>
<feature type="chain" id="PRO_5001830641" evidence="5">
    <location>
        <begin position="18"/>
        <end position="273"/>
    </location>
</feature>
<protein>
    <submittedName>
        <fullName evidence="7">Neural/ectodermal development factor IMP-L2</fullName>
    </submittedName>
</protein>
<organism evidence="7 8">
    <name type="scientific">Stegodyphus mimosarum</name>
    <name type="common">African social velvet spider</name>
    <dbReference type="NCBI Taxonomy" id="407821"/>
    <lineage>
        <taxon>Eukaryota</taxon>
        <taxon>Metazoa</taxon>
        <taxon>Ecdysozoa</taxon>
        <taxon>Arthropoda</taxon>
        <taxon>Chelicerata</taxon>
        <taxon>Arachnida</taxon>
        <taxon>Araneae</taxon>
        <taxon>Araneomorphae</taxon>
        <taxon>Entelegynae</taxon>
        <taxon>Eresoidea</taxon>
        <taxon>Eresidae</taxon>
        <taxon>Stegodyphus</taxon>
    </lineage>
</organism>
<keyword evidence="1 5" id="KW-0732">Signal</keyword>
<keyword evidence="8" id="KW-1185">Reference proteome</keyword>
<dbReference type="STRING" id="407821.A0A087UM88"/>
<dbReference type="Proteomes" id="UP000054359">
    <property type="component" value="Unassembled WGS sequence"/>
</dbReference>
<dbReference type="InterPro" id="IPR013783">
    <property type="entry name" value="Ig-like_fold"/>
</dbReference>
<keyword evidence="2" id="KW-0677">Repeat</keyword>
<evidence type="ECO:0000313" key="8">
    <source>
        <dbReference type="Proteomes" id="UP000054359"/>
    </source>
</evidence>
<reference evidence="7 8" key="1">
    <citation type="submission" date="2013-11" db="EMBL/GenBank/DDBJ databases">
        <title>Genome sequencing of Stegodyphus mimosarum.</title>
        <authorList>
            <person name="Bechsgaard J."/>
        </authorList>
    </citation>
    <scope>NUCLEOTIDE SEQUENCE [LARGE SCALE GENOMIC DNA]</scope>
</reference>
<dbReference type="InterPro" id="IPR036179">
    <property type="entry name" value="Ig-like_dom_sf"/>
</dbReference>
<evidence type="ECO:0000313" key="7">
    <source>
        <dbReference type="EMBL" id="KFM78477.1"/>
    </source>
</evidence>
<keyword evidence="3" id="KW-1015">Disulfide bond</keyword>
<dbReference type="SUPFAM" id="SSF48726">
    <property type="entry name" value="Immunoglobulin"/>
    <property type="match status" value="2"/>
</dbReference>
<dbReference type="PROSITE" id="PS50835">
    <property type="entry name" value="IG_LIKE"/>
    <property type="match status" value="2"/>
</dbReference>
<sequence>MLIWLGLTYLLLSICYGRVLESSNPKLESNNIVKYDTNAASKGKRPLKPNLNIRNGPAEVMEITAGDGKFIECEAGGTPLPTIHWLKDGKMITQSLYEAMHGEEDEMVPYQLGIGLTRSRLYIDCATSRDAGRYTCIAENKYFRKSRTGEVIVIDSLDGERNAICLAKKAFGTPAKVNLWTHTRLENMGMDVQLVCRGGGDPQPQVIWTGPDKRPLTDPRKYQLLENGDLIIREIEWSDMGGYMCHVTNSEGSDEALVFLYPVLPEKKSVTKE</sequence>
<keyword evidence="4" id="KW-0393">Immunoglobulin domain</keyword>
<evidence type="ECO:0000256" key="4">
    <source>
        <dbReference type="ARBA" id="ARBA00023319"/>
    </source>
</evidence>
<evidence type="ECO:0000256" key="5">
    <source>
        <dbReference type="SAM" id="SignalP"/>
    </source>
</evidence>
<dbReference type="Pfam" id="PF07679">
    <property type="entry name" value="I-set"/>
    <property type="match status" value="2"/>
</dbReference>
<dbReference type="PANTHER" id="PTHR12231">
    <property type="entry name" value="CTX-RELATED TYPE I TRANSMEMBRANE PROTEIN"/>
    <property type="match status" value="1"/>
</dbReference>
<feature type="domain" description="Ig-like" evidence="6">
    <location>
        <begin position="174"/>
        <end position="259"/>
    </location>
</feature>
<feature type="non-terminal residue" evidence="7">
    <location>
        <position position="273"/>
    </location>
</feature>
<dbReference type="OrthoDB" id="6138780at2759"/>
<dbReference type="InterPro" id="IPR013098">
    <property type="entry name" value="Ig_I-set"/>
</dbReference>
<dbReference type="SMART" id="SM00408">
    <property type="entry name" value="IGc2"/>
    <property type="match status" value="2"/>
</dbReference>
<accession>A0A087UM88</accession>
<dbReference type="InterPro" id="IPR051170">
    <property type="entry name" value="Neural/epithelial_adhesion"/>
</dbReference>
<dbReference type="EMBL" id="KK120530">
    <property type="protein sequence ID" value="KFM78477.1"/>
    <property type="molecule type" value="Genomic_DNA"/>
</dbReference>
<dbReference type="OMA" id="QTADWED"/>
<dbReference type="SMART" id="SM00409">
    <property type="entry name" value="IG"/>
    <property type="match status" value="2"/>
</dbReference>
<gene>
    <name evidence="7" type="ORF">X975_01996</name>
</gene>
<name>A0A087UM88_STEMI</name>
<dbReference type="InterPro" id="IPR007110">
    <property type="entry name" value="Ig-like_dom"/>
</dbReference>
<proteinExistence type="predicted"/>
<dbReference type="InterPro" id="IPR003599">
    <property type="entry name" value="Ig_sub"/>
</dbReference>
<evidence type="ECO:0000256" key="3">
    <source>
        <dbReference type="ARBA" id="ARBA00023157"/>
    </source>
</evidence>
<feature type="signal peptide" evidence="5">
    <location>
        <begin position="1"/>
        <end position="17"/>
    </location>
</feature>
<evidence type="ECO:0000259" key="6">
    <source>
        <dbReference type="PROSITE" id="PS50835"/>
    </source>
</evidence>
<dbReference type="Gene3D" id="2.60.40.10">
    <property type="entry name" value="Immunoglobulins"/>
    <property type="match status" value="2"/>
</dbReference>